<dbReference type="CDD" id="cd06849">
    <property type="entry name" value="lipoyl_domain"/>
    <property type="match status" value="1"/>
</dbReference>
<dbReference type="Proteomes" id="UP001139384">
    <property type="component" value="Unassembled WGS sequence"/>
</dbReference>
<keyword evidence="5 6" id="KW-0012">Acyltransferase</keyword>
<evidence type="ECO:0000259" key="9">
    <source>
        <dbReference type="PROSITE" id="PS51826"/>
    </source>
</evidence>
<dbReference type="InterPro" id="IPR050743">
    <property type="entry name" value="2-oxoacid_DH_E2_comp"/>
</dbReference>
<evidence type="ECO:0000256" key="4">
    <source>
        <dbReference type="ARBA" id="ARBA00022823"/>
    </source>
</evidence>
<dbReference type="EC" id="2.3.1.-" evidence="6"/>
<dbReference type="AlphaFoldDB" id="A0A9X1PY60"/>
<dbReference type="InterPro" id="IPR023213">
    <property type="entry name" value="CAT-like_dom_sf"/>
</dbReference>
<gene>
    <name evidence="10" type="ORF">L0P92_19165</name>
</gene>
<dbReference type="InterPro" id="IPR003016">
    <property type="entry name" value="2-oxoA_DH_lipoyl-BS"/>
</dbReference>
<dbReference type="RefSeq" id="WP_234763967.1">
    <property type="nucleotide sequence ID" value="NZ_JAKEIP010000073.1"/>
</dbReference>
<evidence type="ECO:0000259" key="8">
    <source>
        <dbReference type="PROSITE" id="PS50968"/>
    </source>
</evidence>
<evidence type="ECO:0000256" key="7">
    <source>
        <dbReference type="SAM" id="MobiDB-lite"/>
    </source>
</evidence>
<dbReference type="Gene3D" id="4.10.320.10">
    <property type="entry name" value="E3-binding domain"/>
    <property type="match status" value="1"/>
</dbReference>
<dbReference type="Gene3D" id="3.30.559.10">
    <property type="entry name" value="Chloramphenicol acetyltransferase-like domain"/>
    <property type="match status" value="1"/>
</dbReference>
<dbReference type="GO" id="GO:0005737">
    <property type="term" value="C:cytoplasm"/>
    <property type="evidence" value="ECO:0007669"/>
    <property type="project" value="TreeGrafter"/>
</dbReference>
<dbReference type="SUPFAM" id="SSF52777">
    <property type="entry name" value="CoA-dependent acyltransferases"/>
    <property type="match status" value="1"/>
</dbReference>
<keyword evidence="4 6" id="KW-0450">Lipoyl</keyword>
<dbReference type="FunFam" id="3.30.559.10:FF:000007">
    <property type="entry name" value="Dihydrolipoamide acetyltransferase component of pyruvate dehydrogenase complex"/>
    <property type="match status" value="1"/>
</dbReference>
<dbReference type="SUPFAM" id="SSF51230">
    <property type="entry name" value="Single hybrid motif"/>
    <property type="match status" value="1"/>
</dbReference>
<dbReference type="InterPro" id="IPR004167">
    <property type="entry name" value="PSBD"/>
</dbReference>
<evidence type="ECO:0000256" key="2">
    <source>
        <dbReference type="ARBA" id="ARBA00007317"/>
    </source>
</evidence>
<dbReference type="EMBL" id="JAKEIP010000073">
    <property type="protein sequence ID" value="MCF1595680.1"/>
    <property type="molecule type" value="Genomic_DNA"/>
</dbReference>
<name>A0A9X1PY60_STRM4</name>
<dbReference type="PROSITE" id="PS51826">
    <property type="entry name" value="PSBD"/>
    <property type="match status" value="1"/>
</dbReference>
<reference evidence="10" key="1">
    <citation type="submission" date="2022-01" db="EMBL/GenBank/DDBJ databases">
        <title>Draft Genome Sequences of Seven Type Strains of the Genus Streptomyces.</title>
        <authorList>
            <person name="Aziz S."/>
            <person name="Coretto E."/>
            <person name="Chronakova A."/>
            <person name="Sproer C."/>
            <person name="Huber K."/>
            <person name="Nouioui I."/>
            <person name="Gross H."/>
        </authorList>
    </citation>
    <scope>NUCLEOTIDE SEQUENCE</scope>
    <source>
        <strain evidence="10">DSM 103493</strain>
    </source>
</reference>
<dbReference type="Pfam" id="PF00198">
    <property type="entry name" value="2-oxoacid_dh"/>
    <property type="match status" value="1"/>
</dbReference>
<feature type="compositionally biased region" description="Low complexity" evidence="7">
    <location>
        <begin position="93"/>
        <end position="105"/>
    </location>
</feature>
<keyword evidence="3 6" id="KW-0808">Transferase</keyword>
<dbReference type="GO" id="GO:0016407">
    <property type="term" value="F:acetyltransferase activity"/>
    <property type="evidence" value="ECO:0007669"/>
    <property type="project" value="TreeGrafter"/>
</dbReference>
<dbReference type="InterPro" id="IPR036625">
    <property type="entry name" value="E3-bd_dom_sf"/>
</dbReference>
<evidence type="ECO:0000256" key="1">
    <source>
        <dbReference type="ARBA" id="ARBA00001938"/>
    </source>
</evidence>
<keyword evidence="11" id="KW-1185">Reference proteome</keyword>
<dbReference type="Pfam" id="PF02817">
    <property type="entry name" value="E3_binding"/>
    <property type="match status" value="1"/>
</dbReference>
<dbReference type="PROSITE" id="PS00189">
    <property type="entry name" value="LIPOYL"/>
    <property type="match status" value="1"/>
</dbReference>
<organism evidence="10 11">
    <name type="scientific">Streptomyces muensis</name>
    <dbReference type="NCBI Taxonomy" id="1077944"/>
    <lineage>
        <taxon>Bacteria</taxon>
        <taxon>Bacillati</taxon>
        <taxon>Actinomycetota</taxon>
        <taxon>Actinomycetes</taxon>
        <taxon>Kitasatosporales</taxon>
        <taxon>Streptomycetaceae</taxon>
        <taxon>Streptomyces</taxon>
    </lineage>
</organism>
<dbReference type="InterPro" id="IPR011053">
    <property type="entry name" value="Single_hybrid_motif"/>
</dbReference>
<evidence type="ECO:0000256" key="5">
    <source>
        <dbReference type="ARBA" id="ARBA00023315"/>
    </source>
</evidence>
<feature type="region of interest" description="Disordered" evidence="7">
    <location>
        <begin position="93"/>
        <end position="150"/>
    </location>
</feature>
<comment type="cofactor">
    <cofactor evidence="1 6">
        <name>(R)-lipoate</name>
        <dbReference type="ChEBI" id="CHEBI:83088"/>
    </cofactor>
</comment>
<comment type="caution">
    <text evidence="10">The sequence shown here is derived from an EMBL/GenBank/DDBJ whole genome shotgun (WGS) entry which is preliminary data.</text>
</comment>
<dbReference type="Gene3D" id="2.40.50.100">
    <property type="match status" value="1"/>
</dbReference>
<comment type="similarity">
    <text evidence="2 6">Belongs to the 2-oxoacid dehydrogenase family.</text>
</comment>
<dbReference type="InterPro" id="IPR001078">
    <property type="entry name" value="2-oxoacid_DH_actylTfrase"/>
</dbReference>
<evidence type="ECO:0000256" key="6">
    <source>
        <dbReference type="RuleBase" id="RU003423"/>
    </source>
</evidence>
<feature type="domain" description="Peripheral subunit-binding (PSBD)" evidence="9">
    <location>
        <begin position="170"/>
        <end position="207"/>
    </location>
</feature>
<dbReference type="GO" id="GO:0031405">
    <property type="term" value="F:lipoic acid binding"/>
    <property type="evidence" value="ECO:0007669"/>
    <property type="project" value="TreeGrafter"/>
</dbReference>
<evidence type="ECO:0000313" key="11">
    <source>
        <dbReference type="Proteomes" id="UP001139384"/>
    </source>
</evidence>
<dbReference type="Pfam" id="PF00364">
    <property type="entry name" value="Biotin_lipoyl"/>
    <property type="match status" value="1"/>
</dbReference>
<feature type="domain" description="Lipoyl-binding" evidence="8">
    <location>
        <begin position="9"/>
        <end position="84"/>
    </location>
</feature>
<dbReference type="PANTHER" id="PTHR43178">
    <property type="entry name" value="DIHYDROLIPOAMIDE ACETYLTRANSFERASE COMPONENT OF PYRUVATE DEHYDROGENASE COMPLEX"/>
    <property type="match status" value="1"/>
</dbReference>
<dbReference type="InterPro" id="IPR000089">
    <property type="entry name" value="Biotin_lipoyl"/>
</dbReference>
<dbReference type="FunFam" id="2.40.50.100:FF:000036">
    <property type="entry name" value="Dihydrolipoamide acetyltransferase component of pyruvate dehydrogenase complex"/>
    <property type="match status" value="1"/>
</dbReference>
<dbReference type="PROSITE" id="PS50968">
    <property type="entry name" value="BIOTINYL_LIPOYL"/>
    <property type="match status" value="1"/>
</dbReference>
<accession>A0A9X1PY60</accession>
<proteinExistence type="inferred from homology"/>
<sequence length="472" mass="49315">MTTMTEASVREFKMPDVGEGLTEAEILKWYVQPGDKVTDGQVVCEVETAKAAVELPIPYDGVVRELHFPEGTTVDVGTAIIAVDLAGGAAPAAEAPAPAEAPAETAPEEAKPQGRQPVLVGYGVAASSTKRRPRKGADVPRQEPAAAAQALQSELNGHGPTEAVTPPRPLAKPPVRKLAKDLGVDLTTVTPTGPDGIITREDVHAAVAPEAPAAEPAPQAGPLAAPAAPAPAPVLAYDTGRETRIPVKGVRKATAAAMVGSAFTAPHVTEFVTVDVTRTMKLVEELKEDKEFAGLRVNPLLLISKALLVAIKRNPDVNASWDEANQEIVQKHYVNLGIAAATPRGLIVPNIKDAHAKTLPQLAESLGELVSTAREGRTTPAAMQGGTVTITNVGVFGVDTGTPILNPGESAILAVGAIKLQPWVHKGKVKPRQVTTLALSFDHRLVDGELGSKVLADVAAILEQPKRLITWA</sequence>
<dbReference type="SUPFAM" id="SSF47005">
    <property type="entry name" value="Peripheral subunit-binding domain of 2-oxo acid dehydrogenase complex"/>
    <property type="match status" value="1"/>
</dbReference>
<evidence type="ECO:0000256" key="3">
    <source>
        <dbReference type="ARBA" id="ARBA00022679"/>
    </source>
</evidence>
<evidence type="ECO:0000313" key="10">
    <source>
        <dbReference type="EMBL" id="MCF1595680.1"/>
    </source>
</evidence>
<protein>
    <recommendedName>
        <fullName evidence="6">Dihydrolipoamide acetyltransferase component of pyruvate dehydrogenase complex</fullName>
        <ecNumber evidence="6">2.3.1.-</ecNumber>
    </recommendedName>
</protein>
<dbReference type="PANTHER" id="PTHR43178:SF5">
    <property type="entry name" value="LIPOAMIDE ACYLTRANSFERASE COMPONENT OF BRANCHED-CHAIN ALPHA-KETO ACID DEHYDROGENASE COMPLEX, MITOCHONDRIAL"/>
    <property type="match status" value="1"/>
</dbReference>